<evidence type="ECO:0000313" key="2">
    <source>
        <dbReference type="EMBL" id="KAJ4477901.1"/>
    </source>
</evidence>
<feature type="chain" id="PRO_5040767326" description="Secreted protein" evidence="1">
    <location>
        <begin position="22"/>
        <end position="75"/>
    </location>
</feature>
<evidence type="ECO:0008006" key="4">
    <source>
        <dbReference type="Google" id="ProtNLM"/>
    </source>
</evidence>
<protein>
    <recommendedName>
        <fullName evidence="4">Secreted protein</fullName>
    </recommendedName>
</protein>
<reference evidence="2" key="2">
    <citation type="journal article" date="2023" name="Proc. Natl. Acad. Sci. U.S.A.">
        <title>A global phylogenomic analysis of the shiitake genus Lentinula.</title>
        <authorList>
            <person name="Sierra-Patev S."/>
            <person name="Min B."/>
            <person name="Naranjo-Ortiz M."/>
            <person name="Looney B."/>
            <person name="Konkel Z."/>
            <person name="Slot J.C."/>
            <person name="Sakamoto Y."/>
            <person name="Steenwyk J.L."/>
            <person name="Rokas A."/>
            <person name="Carro J."/>
            <person name="Camarero S."/>
            <person name="Ferreira P."/>
            <person name="Molpeceres G."/>
            <person name="Ruiz-Duenas F.J."/>
            <person name="Serrano A."/>
            <person name="Henrissat B."/>
            <person name="Drula E."/>
            <person name="Hughes K.W."/>
            <person name="Mata J.L."/>
            <person name="Ishikawa N.K."/>
            <person name="Vargas-Isla R."/>
            <person name="Ushijima S."/>
            <person name="Smith C.A."/>
            <person name="Donoghue J."/>
            <person name="Ahrendt S."/>
            <person name="Andreopoulos W."/>
            <person name="He G."/>
            <person name="LaButti K."/>
            <person name="Lipzen A."/>
            <person name="Ng V."/>
            <person name="Riley R."/>
            <person name="Sandor L."/>
            <person name="Barry K."/>
            <person name="Martinez A.T."/>
            <person name="Xiao Y."/>
            <person name="Gibbons J.G."/>
            <person name="Terashima K."/>
            <person name="Grigoriev I.V."/>
            <person name="Hibbett D."/>
        </authorList>
    </citation>
    <scope>NUCLEOTIDE SEQUENCE</scope>
    <source>
        <strain evidence="2">Sp2 HRB7682 ss15</strain>
    </source>
</reference>
<dbReference type="EMBL" id="JANVFS010000018">
    <property type="protein sequence ID" value="KAJ4477901.1"/>
    <property type="molecule type" value="Genomic_DNA"/>
</dbReference>
<evidence type="ECO:0000256" key="1">
    <source>
        <dbReference type="SAM" id="SignalP"/>
    </source>
</evidence>
<comment type="caution">
    <text evidence="2">The sequence shown here is derived from an EMBL/GenBank/DDBJ whole genome shotgun (WGS) entry which is preliminary data.</text>
</comment>
<name>A0A9W9AA27_9AGAR</name>
<reference evidence="2" key="1">
    <citation type="submission" date="2022-08" db="EMBL/GenBank/DDBJ databases">
        <authorList>
            <consortium name="DOE Joint Genome Institute"/>
            <person name="Min B."/>
            <person name="Riley R."/>
            <person name="Sierra-Patev S."/>
            <person name="Naranjo-Ortiz M."/>
            <person name="Looney B."/>
            <person name="Konkel Z."/>
            <person name="Slot J.C."/>
            <person name="Sakamoto Y."/>
            <person name="Steenwyk J.L."/>
            <person name="Rokas A."/>
            <person name="Carro J."/>
            <person name="Camarero S."/>
            <person name="Ferreira P."/>
            <person name="Molpeceres G."/>
            <person name="Ruiz-Duenas F.J."/>
            <person name="Serrano A."/>
            <person name="Henrissat B."/>
            <person name="Drula E."/>
            <person name="Hughes K.W."/>
            <person name="Mata J.L."/>
            <person name="Ishikawa N.K."/>
            <person name="Vargas-Isla R."/>
            <person name="Ushijima S."/>
            <person name="Smith C.A."/>
            <person name="Ahrendt S."/>
            <person name="Andreopoulos W."/>
            <person name="He G."/>
            <person name="Labutti K."/>
            <person name="Lipzen A."/>
            <person name="Ng V."/>
            <person name="Sandor L."/>
            <person name="Barry K."/>
            <person name="Martinez A.T."/>
            <person name="Xiao Y."/>
            <person name="Gibbons J.G."/>
            <person name="Terashima K."/>
            <person name="Hibbett D.S."/>
            <person name="Grigoriev I.V."/>
        </authorList>
    </citation>
    <scope>NUCLEOTIDE SEQUENCE</scope>
    <source>
        <strain evidence="2">Sp2 HRB7682 ss15</strain>
    </source>
</reference>
<feature type="signal peptide" evidence="1">
    <location>
        <begin position="1"/>
        <end position="21"/>
    </location>
</feature>
<dbReference type="Proteomes" id="UP001150238">
    <property type="component" value="Unassembled WGS sequence"/>
</dbReference>
<gene>
    <name evidence="2" type="ORF">C8J55DRAFT_90939</name>
</gene>
<sequence length="75" mass="8904">MHMIRFKNFFLLITLTQFRNASISCSLLSNTGFNLASLCVKVERHNILRESIIGLLTFLNNSFFKDNRRHYRPRK</sequence>
<dbReference type="AlphaFoldDB" id="A0A9W9AA27"/>
<organism evidence="2 3">
    <name type="scientific">Lentinula lateritia</name>
    <dbReference type="NCBI Taxonomy" id="40482"/>
    <lineage>
        <taxon>Eukaryota</taxon>
        <taxon>Fungi</taxon>
        <taxon>Dikarya</taxon>
        <taxon>Basidiomycota</taxon>
        <taxon>Agaricomycotina</taxon>
        <taxon>Agaricomycetes</taxon>
        <taxon>Agaricomycetidae</taxon>
        <taxon>Agaricales</taxon>
        <taxon>Marasmiineae</taxon>
        <taxon>Omphalotaceae</taxon>
        <taxon>Lentinula</taxon>
    </lineage>
</organism>
<proteinExistence type="predicted"/>
<keyword evidence="1" id="KW-0732">Signal</keyword>
<evidence type="ECO:0000313" key="3">
    <source>
        <dbReference type="Proteomes" id="UP001150238"/>
    </source>
</evidence>
<accession>A0A9W9AA27</accession>